<evidence type="ECO:0000313" key="2">
    <source>
        <dbReference type="EMBL" id="GHE17376.1"/>
    </source>
</evidence>
<comment type="caution">
    <text evidence="2">The sequence shown here is derived from an EMBL/GenBank/DDBJ whole genome shotgun (WGS) entry which is preliminary data.</text>
</comment>
<protein>
    <submittedName>
        <fullName evidence="2">Uncharacterized protein</fullName>
    </submittedName>
</protein>
<name>A0ABQ3HJC2_9ACTN</name>
<organism evidence="2 3">
    <name type="scientific">Nocardioides flavus</name>
    <name type="common">ex Wang et al. 2016</name>
    <dbReference type="NCBI Taxonomy" id="2058780"/>
    <lineage>
        <taxon>Bacteria</taxon>
        <taxon>Bacillati</taxon>
        <taxon>Actinomycetota</taxon>
        <taxon>Actinomycetes</taxon>
        <taxon>Propionibacteriales</taxon>
        <taxon>Nocardioidaceae</taxon>
        <taxon>Nocardioides</taxon>
    </lineage>
</organism>
<dbReference type="Proteomes" id="UP000597341">
    <property type="component" value="Unassembled WGS sequence"/>
</dbReference>
<proteinExistence type="predicted"/>
<feature type="compositionally biased region" description="Low complexity" evidence="1">
    <location>
        <begin position="88"/>
        <end position="97"/>
    </location>
</feature>
<dbReference type="EMBL" id="BNAD01000004">
    <property type="protein sequence ID" value="GHE17376.1"/>
    <property type="molecule type" value="Genomic_DNA"/>
</dbReference>
<reference evidence="3" key="1">
    <citation type="journal article" date="2019" name="Int. J. Syst. Evol. Microbiol.">
        <title>The Global Catalogue of Microorganisms (GCM) 10K type strain sequencing project: providing services to taxonomists for standard genome sequencing and annotation.</title>
        <authorList>
            <consortium name="The Broad Institute Genomics Platform"/>
            <consortium name="The Broad Institute Genome Sequencing Center for Infectious Disease"/>
            <person name="Wu L."/>
            <person name="Ma J."/>
        </authorList>
    </citation>
    <scope>NUCLEOTIDE SEQUENCE [LARGE SCALE GENOMIC DNA]</scope>
    <source>
        <strain evidence="3">CGMCC 1.12791</strain>
    </source>
</reference>
<accession>A0ABQ3HJC2</accession>
<gene>
    <name evidence="2" type="ORF">GCM10011376_19860</name>
</gene>
<evidence type="ECO:0000256" key="1">
    <source>
        <dbReference type="SAM" id="MobiDB-lite"/>
    </source>
</evidence>
<feature type="region of interest" description="Disordered" evidence="1">
    <location>
        <begin position="81"/>
        <end position="110"/>
    </location>
</feature>
<sequence length="237" mass="25775">MPHQPLDVRGQLTAVARFVQPAGDGVVHDVDRPARTRRHHRHPAREGLLGGLAVGLVPAGVHEDVEGGVRPGELVAVQHAQERRLRQQRPQPRLLRPTPDQHQPHSGHPVDVREQLELLLRRQPPDVPDEHLAAGCELGVQRLVAPGGREEDLVHPARPAGDVVDPEPGELVDARRRRGEGAVDAEVDPARQRLHRASAAGYRVALGEPDQVGLVDRHGGDAERACRPRGLVAEGGR</sequence>
<evidence type="ECO:0000313" key="3">
    <source>
        <dbReference type="Proteomes" id="UP000597341"/>
    </source>
</evidence>
<keyword evidence="3" id="KW-1185">Reference proteome</keyword>